<dbReference type="InterPro" id="IPR029045">
    <property type="entry name" value="ClpP/crotonase-like_dom_sf"/>
</dbReference>
<protein>
    <submittedName>
        <fullName evidence="3">Propionyl-CoA carboxylase</fullName>
    </submittedName>
</protein>
<evidence type="ECO:0000259" key="1">
    <source>
        <dbReference type="PROSITE" id="PS50980"/>
    </source>
</evidence>
<name>A0ABS1TCK1_9CLOT</name>
<evidence type="ECO:0000313" key="3">
    <source>
        <dbReference type="EMBL" id="MBL4937097.1"/>
    </source>
</evidence>
<evidence type="ECO:0000313" key="4">
    <source>
        <dbReference type="Proteomes" id="UP000632377"/>
    </source>
</evidence>
<keyword evidence="4" id="KW-1185">Reference proteome</keyword>
<dbReference type="InterPro" id="IPR011762">
    <property type="entry name" value="COA_CT_N"/>
</dbReference>
<organism evidence="3 4">
    <name type="scientific">Clostridium rhizosphaerae</name>
    <dbReference type="NCBI Taxonomy" id="2803861"/>
    <lineage>
        <taxon>Bacteria</taxon>
        <taxon>Bacillati</taxon>
        <taxon>Bacillota</taxon>
        <taxon>Clostridia</taxon>
        <taxon>Eubacteriales</taxon>
        <taxon>Clostridiaceae</taxon>
        <taxon>Clostridium</taxon>
    </lineage>
</organism>
<comment type="caution">
    <text evidence="3">The sequence shown here is derived from an EMBL/GenBank/DDBJ whole genome shotgun (WGS) entry which is preliminary data.</text>
</comment>
<dbReference type="EMBL" id="JAESWC010000009">
    <property type="protein sequence ID" value="MBL4937097.1"/>
    <property type="molecule type" value="Genomic_DNA"/>
</dbReference>
<dbReference type="PANTHER" id="PTHR43842:SF2">
    <property type="entry name" value="PROPIONYL-COA CARBOXYLASE BETA CHAIN, MITOCHONDRIAL"/>
    <property type="match status" value="1"/>
</dbReference>
<dbReference type="Pfam" id="PF01039">
    <property type="entry name" value="Carboxyl_trans"/>
    <property type="match status" value="1"/>
</dbReference>
<gene>
    <name evidence="3" type="ORF">JK636_15190</name>
</gene>
<dbReference type="RefSeq" id="WP_202749849.1">
    <property type="nucleotide sequence ID" value="NZ_JAESWC010000009.1"/>
</dbReference>
<dbReference type="Proteomes" id="UP000632377">
    <property type="component" value="Unassembled WGS sequence"/>
</dbReference>
<dbReference type="InterPro" id="IPR034733">
    <property type="entry name" value="AcCoA_carboxyl_beta"/>
</dbReference>
<dbReference type="InterPro" id="IPR051047">
    <property type="entry name" value="AccD/PCCB"/>
</dbReference>
<accession>A0ABS1TCK1</accession>
<dbReference type="InterPro" id="IPR011763">
    <property type="entry name" value="COA_CT_C"/>
</dbReference>
<proteinExistence type="predicted"/>
<dbReference type="PANTHER" id="PTHR43842">
    <property type="entry name" value="PROPIONYL-COA CARBOXYLASE BETA CHAIN"/>
    <property type="match status" value="1"/>
</dbReference>
<feature type="domain" description="CoA carboxyltransferase C-terminal" evidence="2">
    <location>
        <begin position="249"/>
        <end position="481"/>
    </location>
</feature>
<sequence>MDSIQKLIDTKEKSNQGGGEQKIEAQHNLNKLTARERVETVIDKGSFIEVGSLEGKNGGGVITGYGTVNGRLTYVFSQDYTSSGGSINLINSNKICRIMDMALKMGAPIIEIYDSVGADISEGVEVLGAYGKIIRKNAELSGAVPQIAVIAGACTGTAAISAAMSDFTIMVEHSGELYINSPDKIAEVEENYVNINMYGDAVSGSKNGTAQLTAKDDKEALEVARRLIDYLPSNTLELSLNTNADELSVPESALDEISKEKNYDIYEILNYIGDKDSLIEINGNHMKEVLTGLMKLNGITIGVMATDKIENNEGICIKAVDKLTRFAKLCSSYNLPILSIVDTKGFRIALDEERNGLALSASKLLFTLSEAKVPKVSLIIGDAFGSAYITLASKEAAFDITYAWPSARISIGEPEAVIKSIYKEEILSSDKPKDKEKEIIEKYGDEFTNPYLAAEKGIIDDIILPSESRIRLFAVIDMLQSKRVISYPKKHGSIFI</sequence>
<dbReference type="Gene3D" id="3.90.226.10">
    <property type="entry name" value="2-enoyl-CoA Hydratase, Chain A, domain 1"/>
    <property type="match status" value="2"/>
</dbReference>
<reference evidence="3 4" key="1">
    <citation type="submission" date="2021-01" db="EMBL/GenBank/DDBJ databases">
        <title>Genome public.</title>
        <authorList>
            <person name="Liu C."/>
            <person name="Sun Q."/>
        </authorList>
    </citation>
    <scope>NUCLEOTIDE SEQUENCE [LARGE SCALE GENOMIC DNA]</scope>
    <source>
        <strain evidence="3 4">YIM B02515</strain>
    </source>
</reference>
<evidence type="ECO:0000259" key="2">
    <source>
        <dbReference type="PROSITE" id="PS50989"/>
    </source>
</evidence>
<dbReference type="PROSITE" id="PS50989">
    <property type="entry name" value="COA_CT_CTER"/>
    <property type="match status" value="1"/>
</dbReference>
<feature type="domain" description="CoA carboxyltransferase N-terminal" evidence="1">
    <location>
        <begin position="1"/>
        <end position="243"/>
    </location>
</feature>
<dbReference type="SUPFAM" id="SSF52096">
    <property type="entry name" value="ClpP/crotonase"/>
    <property type="match status" value="2"/>
</dbReference>
<dbReference type="PROSITE" id="PS50980">
    <property type="entry name" value="COA_CT_NTER"/>
    <property type="match status" value="1"/>
</dbReference>